<accession>A0ABY4IDW0</accession>
<dbReference type="SUPFAM" id="SSF53474">
    <property type="entry name" value="alpha/beta-Hydrolases"/>
    <property type="match status" value="1"/>
</dbReference>
<proteinExistence type="predicted"/>
<evidence type="ECO:0000313" key="2">
    <source>
        <dbReference type="Proteomes" id="UP000831467"/>
    </source>
</evidence>
<name>A0ABY4IDW0_9MICO</name>
<sequence length="253" mass="26381">MTMHFTSAPRLSDGVIEREFVLGGVPGVLWTPVTASPDTPVPLVLLGQPGGFGLQRMRARLAGRARACAAQGFAAVAIELPGAGERPPLPGAAEARTDLVRALAAGEKPGEDVIDRLILPLVDAAVPEWQRTMDAVLALPEIGERVGISGGVIAVATRLAAVDPRIVAAGLFAGSYVPRATFAEARRITIPVHVLLQWDDEGNDRAMALELFDAFASAEKTLQANLGGHTGVPAFAAEDAARFFARHLGSASG</sequence>
<dbReference type="GO" id="GO:0016787">
    <property type="term" value="F:hydrolase activity"/>
    <property type="evidence" value="ECO:0007669"/>
    <property type="project" value="UniProtKB-KW"/>
</dbReference>
<gene>
    <name evidence="1" type="ORF">KV394_07445</name>
</gene>
<dbReference type="Gene3D" id="3.40.50.1820">
    <property type="entry name" value="alpha/beta hydrolase"/>
    <property type="match status" value="1"/>
</dbReference>
<organism evidence="1 2">
    <name type="scientific">Microbacterium sufflavum</name>
    <dbReference type="NCBI Taxonomy" id="2851649"/>
    <lineage>
        <taxon>Bacteria</taxon>
        <taxon>Bacillati</taxon>
        <taxon>Actinomycetota</taxon>
        <taxon>Actinomycetes</taxon>
        <taxon>Micrococcales</taxon>
        <taxon>Microbacteriaceae</taxon>
        <taxon>Microbacterium</taxon>
    </lineage>
</organism>
<dbReference type="Proteomes" id="UP000831467">
    <property type="component" value="Chromosome"/>
</dbReference>
<evidence type="ECO:0000313" key="1">
    <source>
        <dbReference type="EMBL" id="UPL10953.1"/>
    </source>
</evidence>
<keyword evidence="1" id="KW-0378">Hydrolase</keyword>
<protein>
    <submittedName>
        <fullName evidence="1">Alpha/beta hydrolase</fullName>
    </submittedName>
</protein>
<reference evidence="1 2" key="1">
    <citation type="submission" date="2021-06" db="EMBL/GenBank/DDBJ databases">
        <title>Genome-based taxonomic framework of Microbacterium strains isolated from marine environment, the description of four new species and reclassification of four preexisting species.</title>
        <authorList>
            <person name="Lee S.D."/>
            <person name="Kim S.-M."/>
            <person name="Byeon Y.-S."/>
            <person name="Yang H.L."/>
            <person name="Kim I.S."/>
        </authorList>
    </citation>
    <scope>NUCLEOTIDE SEQUENCE [LARGE SCALE GENOMIC DNA]</scope>
    <source>
        <strain evidence="1 2">SSW1-51</strain>
    </source>
</reference>
<keyword evidence="2" id="KW-1185">Reference proteome</keyword>
<dbReference type="InterPro" id="IPR029058">
    <property type="entry name" value="AB_hydrolase_fold"/>
</dbReference>
<dbReference type="EMBL" id="CP078076">
    <property type="protein sequence ID" value="UPL10953.1"/>
    <property type="molecule type" value="Genomic_DNA"/>
</dbReference>
<dbReference type="RefSeq" id="WP_247982701.1">
    <property type="nucleotide sequence ID" value="NZ_CP078076.1"/>
</dbReference>